<dbReference type="PANTHER" id="PTHR32251">
    <property type="entry name" value="3-OXO-5-ALPHA-STEROID 4-DEHYDROGENASE"/>
    <property type="match status" value="1"/>
</dbReference>
<feature type="transmembrane region" description="Helical" evidence="1">
    <location>
        <begin position="252"/>
        <end position="278"/>
    </location>
</feature>
<keyword evidence="3" id="KW-1185">Reference proteome</keyword>
<keyword evidence="1" id="KW-0472">Membrane</keyword>
<dbReference type="EMBL" id="CP011805">
    <property type="protein sequence ID" value="AKM08633.1"/>
    <property type="molecule type" value="Genomic_DNA"/>
</dbReference>
<feature type="transmembrane region" description="Helical" evidence="1">
    <location>
        <begin position="114"/>
        <end position="136"/>
    </location>
</feature>
<dbReference type="PATRIC" id="fig|543877.4.peg.2616"/>
<protein>
    <submittedName>
        <fullName evidence="2">Uncharacterized protein</fullName>
    </submittedName>
</protein>
<feature type="transmembrane region" description="Helical" evidence="1">
    <location>
        <begin position="60"/>
        <end position="79"/>
    </location>
</feature>
<reference evidence="2 3" key="1">
    <citation type="submission" date="2015-06" db="EMBL/GenBank/DDBJ databases">
        <authorList>
            <person name="Kim K.M."/>
        </authorList>
    </citation>
    <scope>NUCLEOTIDE SEQUENCE [LARGE SCALE GENOMIC DNA]</scope>
    <source>
        <strain evidence="2 3">KCTC 22370</strain>
    </source>
</reference>
<dbReference type="STRING" id="543877.AM2010_2578"/>
<dbReference type="RefSeq" id="WP_047807433.1">
    <property type="nucleotide sequence ID" value="NZ_CP011805.1"/>
</dbReference>
<dbReference type="InterPro" id="IPR010721">
    <property type="entry name" value="UstE-like"/>
</dbReference>
<feature type="transmembrane region" description="Helical" evidence="1">
    <location>
        <begin position="34"/>
        <end position="54"/>
    </location>
</feature>
<dbReference type="Pfam" id="PF06966">
    <property type="entry name" value="DUF1295"/>
    <property type="match status" value="1"/>
</dbReference>
<sequence>MPAIDAIVLGALLLLAVAWLAKMPKKTKGKAWHFTLAGIPAALFALGIAVRGGALGEALSAWFAGGLAAATLLFVTWVLGSAKRNHGFMDIAYPLAPTVVAWTAFLSSPPGTSGTGAGMAPVILSLVSLWAVRLVIQTHAQNHAEERQPYAAWRQAFGTQWSWWSLCQVYALQGVTLWLWAAPLAFAVVAHFSLVWAVVGGGVWLAGFTLQAVADRQLTRFRADPANRGKILDTGAWSIVRQPNYLGEAVMWWGYFFCALAHPFGFLTIVGPLFATWFMGFGSAGPFKEAHMRRTRGDAWKAYCQRTPRFFPWSRKTP</sequence>
<gene>
    <name evidence="2" type="ORF">AM2010_2578</name>
</gene>
<dbReference type="PROSITE" id="PS50244">
    <property type="entry name" value="S5A_REDUCTASE"/>
    <property type="match status" value="1"/>
</dbReference>
<dbReference type="AlphaFoldDB" id="A0A0G3XE55"/>
<dbReference type="PANTHER" id="PTHR32251:SF17">
    <property type="entry name" value="STEROID 5-ALPHA REDUCTASE C-TERMINAL DOMAIN-CONTAINING PROTEIN"/>
    <property type="match status" value="1"/>
</dbReference>
<feature type="transmembrane region" description="Helical" evidence="1">
    <location>
        <begin position="91"/>
        <end position="108"/>
    </location>
</feature>
<dbReference type="Gene3D" id="1.20.120.1630">
    <property type="match status" value="1"/>
</dbReference>
<organism evidence="2 3">
    <name type="scientific">Pelagerythrobacter marensis</name>
    <dbReference type="NCBI Taxonomy" id="543877"/>
    <lineage>
        <taxon>Bacteria</taxon>
        <taxon>Pseudomonadati</taxon>
        <taxon>Pseudomonadota</taxon>
        <taxon>Alphaproteobacteria</taxon>
        <taxon>Sphingomonadales</taxon>
        <taxon>Erythrobacteraceae</taxon>
        <taxon>Pelagerythrobacter</taxon>
    </lineage>
</organism>
<accession>A0A0G3XE55</accession>
<evidence type="ECO:0000313" key="2">
    <source>
        <dbReference type="EMBL" id="AKM08633.1"/>
    </source>
</evidence>
<feature type="transmembrane region" description="Helical" evidence="1">
    <location>
        <begin position="6"/>
        <end position="22"/>
    </location>
</feature>
<proteinExistence type="predicted"/>
<evidence type="ECO:0000256" key="1">
    <source>
        <dbReference type="SAM" id="Phobius"/>
    </source>
</evidence>
<dbReference type="KEGG" id="amx:AM2010_2578"/>
<dbReference type="Proteomes" id="UP000037643">
    <property type="component" value="Chromosome"/>
</dbReference>
<name>A0A0G3XE55_9SPHN</name>
<dbReference type="GO" id="GO:0016020">
    <property type="term" value="C:membrane"/>
    <property type="evidence" value="ECO:0007669"/>
    <property type="project" value="TreeGrafter"/>
</dbReference>
<keyword evidence="1" id="KW-0812">Transmembrane</keyword>
<keyword evidence="1" id="KW-1133">Transmembrane helix</keyword>
<evidence type="ECO:0000313" key="3">
    <source>
        <dbReference type="Proteomes" id="UP000037643"/>
    </source>
</evidence>